<gene>
    <name evidence="5" type="ORF">MNBD_CHLOROFLEXI01-3476</name>
</gene>
<accession>A0A3B0WF93</accession>
<name>A0A3B0WF93_9ZZZZ</name>
<dbReference type="SUPFAM" id="SSF49344">
    <property type="entry name" value="CBD9-like"/>
    <property type="match status" value="1"/>
</dbReference>
<evidence type="ECO:0000256" key="3">
    <source>
        <dbReference type="ARBA" id="ARBA00022729"/>
    </source>
</evidence>
<evidence type="ECO:0000259" key="4">
    <source>
        <dbReference type="Pfam" id="PF24517"/>
    </source>
</evidence>
<evidence type="ECO:0000256" key="1">
    <source>
        <dbReference type="ARBA" id="ARBA00004613"/>
    </source>
</evidence>
<keyword evidence="2" id="KW-0964">Secreted</keyword>
<sequence length="577" mass="61952">MKNILRITLLILFFGLPLLMAAGAPTETAVAEPTGVSTSRRINVPFTTAVVPDIPPAERAILWFGEVGPTTQSYADVRIIYNQEKLHVVFHITDRYMYYDPTPTAAEMPNWDAATLYLDLDGNSGSAPDGNSYQFIGQLDALNANPQDQRPDYDFAYMGDGAAWVESGLDFETAVGTQTTTGLNNQEDDAGWNITFRIPWSSLGLAGPPAEGTIWGLGLTMHDEDNTAHEDRNWPEGLSSTASSSWGEMRFGLPSYTPPSGVTGSSSLTIRDGENGVSVPDGHVGGSTNCGGFPPLWNTWGNFNYAGDFQINIQNQWNLGDWGCFSKYYVTFPLDGLPAGQAIIDANLMMYHFGNSLPSEAQPSLIQIFTVDEDWNESTLVWNNAPLATENVARTWVNPLPLGGAGVFVTWDLSGAVAEAYANGQPLRLAIYSADSARHSGKYFSASETFVPDRRPTLEINYGSAYGFTASTNTPLQTAVPGDSAQFVIDVSPTGGFGTAVTFQANSVPTGVSINIPAGGITPPGSKTITITHDNPSQTSGGLYSVPITMSGDGIERTVTLYLLVNGSQIFLPITTR</sequence>
<feature type="domain" description="Carbohydrate-binding module family 96" evidence="4">
    <location>
        <begin position="302"/>
        <end position="448"/>
    </location>
</feature>
<protein>
    <recommendedName>
        <fullName evidence="4">Carbohydrate-binding module family 96 domain-containing protein</fullName>
    </recommendedName>
</protein>
<dbReference type="GO" id="GO:0005576">
    <property type="term" value="C:extracellular region"/>
    <property type="evidence" value="ECO:0007669"/>
    <property type="project" value="UniProtKB-SubCell"/>
</dbReference>
<dbReference type="EMBL" id="UOEU01000907">
    <property type="protein sequence ID" value="VAW42284.1"/>
    <property type="molecule type" value="Genomic_DNA"/>
</dbReference>
<dbReference type="AlphaFoldDB" id="A0A3B0WF93"/>
<comment type="subcellular location">
    <subcellularLocation>
        <location evidence="1">Secreted</location>
    </subcellularLocation>
</comment>
<proteinExistence type="predicted"/>
<evidence type="ECO:0000256" key="2">
    <source>
        <dbReference type="ARBA" id="ARBA00022525"/>
    </source>
</evidence>
<organism evidence="5">
    <name type="scientific">hydrothermal vent metagenome</name>
    <dbReference type="NCBI Taxonomy" id="652676"/>
    <lineage>
        <taxon>unclassified sequences</taxon>
        <taxon>metagenomes</taxon>
        <taxon>ecological metagenomes</taxon>
    </lineage>
</organism>
<evidence type="ECO:0000313" key="5">
    <source>
        <dbReference type="EMBL" id="VAW42284.1"/>
    </source>
</evidence>
<dbReference type="Gene3D" id="2.60.40.1190">
    <property type="match status" value="1"/>
</dbReference>
<dbReference type="NCBIfam" id="NF033679">
    <property type="entry name" value="DNRLRE_dom"/>
    <property type="match status" value="1"/>
</dbReference>
<dbReference type="Pfam" id="PF24517">
    <property type="entry name" value="CBM96"/>
    <property type="match status" value="1"/>
</dbReference>
<reference evidence="5" key="1">
    <citation type="submission" date="2018-06" db="EMBL/GenBank/DDBJ databases">
        <authorList>
            <person name="Zhirakovskaya E."/>
        </authorList>
    </citation>
    <scope>NUCLEOTIDE SEQUENCE</scope>
</reference>
<dbReference type="InterPro" id="IPR055372">
    <property type="entry name" value="CBM96"/>
</dbReference>
<keyword evidence="3" id="KW-0732">Signal</keyword>